<name>A0A1V5MGK7_UNCT6</name>
<evidence type="ECO:0000256" key="1">
    <source>
        <dbReference type="SAM" id="MobiDB-lite"/>
    </source>
</evidence>
<dbReference type="Proteomes" id="UP000485484">
    <property type="component" value="Unassembled WGS sequence"/>
</dbReference>
<gene>
    <name evidence="2" type="ORF">BWY73_00838</name>
</gene>
<sequence>MLEGGYLVAIGGVNDRVVGTVGDDHRLPGAQVADEEPAELGFKVEFAGRFRVTLEAARRPGIGKDQHVVEGGPVLVGVQLVDREKLGRDGLGIDIGVGGSDIQPGQGRVEGQDPFHPEGTGLAGVADAARPGRLGLEGHAHEVVGRGPARLTAARVQPFVDAVLLLQGRGRGKVDEITAALEVDNLGHPAATLRNRDHLQDRVRNFDGGQAVEDRTPVSSPGHRRPGSAGGLAGQAGR</sequence>
<protein>
    <submittedName>
        <fullName evidence="2">Uncharacterized protein</fullName>
    </submittedName>
</protein>
<dbReference type="EMBL" id="MWAK01000105">
    <property type="protein sequence ID" value="OPZ92368.1"/>
    <property type="molecule type" value="Genomic_DNA"/>
</dbReference>
<accession>A0A1V5MGK7</accession>
<comment type="caution">
    <text evidence="2">The sequence shown here is derived from an EMBL/GenBank/DDBJ whole genome shotgun (WGS) entry which is preliminary data.</text>
</comment>
<reference evidence="2" key="1">
    <citation type="submission" date="2017-02" db="EMBL/GenBank/DDBJ databases">
        <title>Delving into the versatile metabolic prowess of the omnipresent phylum Bacteroidetes.</title>
        <authorList>
            <person name="Nobu M.K."/>
            <person name="Mei R."/>
            <person name="Narihiro T."/>
            <person name="Kuroda K."/>
            <person name="Liu W.-T."/>
        </authorList>
    </citation>
    <scope>NUCLEOTIDE SEQUENCE</scope>
    <source>
        <strain evidence="2">ADurb.Bin417</strain>
    </source>
</reference>
<dbReference type="AlphaFoldDB" id="A0A1V5MGK7"/>
<evidence type="ECO:0000313" key="2">
    <source>
        <dbReference type="EMBL" id="OPZ92368.1"/>
    </source>
</evidence>
<proteinExistence type="predicted"/>
<organism evidence="2">
    <name type="scientific">candidate division TA06 bacterium ADurb.Bin417</name>
    <dbReference type="NCBI Taxonomy" id="1852828"/>
    <lineage>
        <taxon>Bacteria</taxon>
        <taxon>Bacteria division TA06</taxon>
    </lineage>
</organism>
<feature type="compositionally biased region" description="Gly residues" evidence="1">
    <location>
        <begin position="228"/>
        <end position="238"/>
    </location>
</feature>
<feature type="region of interest" description="Disordered" evidence="1">
    <location>
        <begin position="207"/>
        <end position="238"/>
    </location>
</feature>